<organism evidence="1 2">
    <name type="scientific">Enterobacter agglomerans</name>
    <name type="common">Erwinia herbicola</name>
    <name type="synonym">Pantoea agglomerans</name>
    <dbReference type="NCBI Taxonomy" id="549"/>
    <lineage>
        <taxon>Bacteria</taxon>
        <taxon>Pseudomonadati</taxon>
        <taxon>Pseudomonadota</taxon>
        <taxon>Gammaproteobacteria</taxon>
        <taxon>Enterobacterales</taxon>
        <taxon>Erwiniaceae</taxon>
        <taxon>Pantoea</taxon>
        <taxon>Pantoea agglomerans group</taxon>
    </lineage>
</organism>
<keyword evidence="2" id="KW-1185">Reference proteome</keyword>
<gene>
    <name evidence="1" type="ORF">IFT41_20280</name>
</gene>
<dbReference type="EMBL" id="JACYNR010000017">
    <property type="protein sequence ID" value="MBD8128439.1"/>
    <property type="molecule type" value="Genomic_DNA"/>
</dbReference>
<reference evidence="1 2" key="1">
    <citation type="journal article" date="2020" name="FEMS Microbiol. Ecol.">
        <title>Temporal dynamics of bacterial communities during seed development and maturation.</title>
        <authorList>
            <person name="Chesneau G."/>
            <person name="Torres-Cortes G."/>
            <person name="Briand M."/>
            <person name="Darrasse A."/>
            <person name="Preveaux A."/>
            <person name="Marais C."/>
            <person name="Jacques M.A."/>
            <person name="Shade A."/>
            <person name="Barret M."/>
        </authorList>
    </citation>
    <scope>NUCLEOTIDE SEQUENCE [LARGE SCALE GENOMIC DNA]</scope>
    <source>
        <strain evidence="1 2">CFBP13709</strain>
    </source>
</reference>
<name>A0ACC5PTV6_ENTAG</name>
<comment type="caution">
    <text evidence="1">The sequence shown here is derived from an EMBL/GenBank/DDBJ whole genome shotgun (WGS) entry which is preliminary data.</text>
</comment>
<sequence length="101" mass="11284">MVKISAYDYSIYGGLTGHVQSISSGALKDEESKAARRPGVDDTYYRVMVLTENNTLTKSGSQELRVIPGMTATVDIRTGEKSLLQYLLRPLLRVQEAFREK</sequence>
<evidence type="ECO:0000313" key="2">
    <source>
        <dbReference type="Proteomes" id="UP000610459"/>
    </source>
</evidence>
<accession>A0ACC5PTV6</accession>
<proteinExistence type="predicted"/>
<evidence type="ECO:0000313" key="1">
    <source>
        <dbReference type="EMBL" id="MBD8128439.1"/>
    </source>
</evidence>
<dbReference type="Proteomes" id="UP000610459">
    <property type="component" value="Unassembled WGS sequence"/>
</dbReference>
<protein>
    <submittedName>
        <fullName evidence="1">Uncharacterized protein</fullName>
    </submittedName>
</protein>